<dbReference type="EMBL" id="NEDP02002776">
    <property type="protein sequence ID" value="OWF50070.1"/>
    <property type="molecule type" value="Genomic_DNA"/>
</dbReference>
<dbReference type="InterPro" id="IPR002048">
    <property type="entry name" value="EF_hand_dom"/>
</dbReference>
<dbReference type="GO" id="GO:0005509">
    <property type="term" value="F:calcium ion binding"/>
    <property type="evidence" value="ECO:0007669"/>
    <property type="project" value="InterPro"/>
</dbReference>
<dbReference type="AlphaFoldDB" id="A0A210QMU8"/>
<keyword evidence="5" id="KW-1185">Reference proteome</keyword>
<evidence type="ECO:0000256" key="2">
    <source>
        <dbReference type="ARBA" id="ARBA00022837"/>
    </source>
</evidence>
<proteinExistence type="predicted"/>
<feature type="domain" description="EF-hand" evidence="3">
    <location>
        <begin position="78"/>
        <end position="113"/>
    </location>
</feature>
<dbReference type="InterPro" id="IPR018247">
    <property type="entry name" value="EF_Hand_1_Ca_BS"/>
</dbReference>
<dbReference type="SUPFAM" id="SSF47473">
    <property type="entry name" value="EF-hand"/>
    <property type="match status" value="1"/>
</dbReference>
<keyword evidence="1" id="KW-0677">Repeat</keyword>
<dbReference type="PANTHER" id="PTHR23048">
    <property type="entry name" value="MYOSIN LIGHT CHAIN 1, 3"/>
    <property type="match status" value="1"/>
</dbReference>
<dbReference type="PROSITE" id="PS50222">
    <property type="entry name" value="EF_HAND_2"/>
    <property type="match status" value="4"/>
</dbReference>
<dbReference type="PANTHER" id="PTHR23048:SF0">
    <property type="entry name" value="CALMODULIN LIKE 3"/>
    <property type="match status" value="1"/>
</dbReference>
<dbReference type="OrthoDB" id="26525at2759"/>
<organism evidence="4 5">
    <name type="scientific">Mizuhopecten yessoensis</name>
    <name type="common">Japanese scallop</name>
    <name type="synonym">Patinopecten yessoensis</name>
    <dbReference type="NCBI Taxonomy" id="6573"/>
    <lineage>
        <taxon>Eukaryota</taxon>
        <taxon>Metazoa</taxon>
        <taxon>Spiralia</taxon>
        <taxon>Lophotrochozoa</taxon>
        <taxon>Mollusca</taxon>
        <taxon>Bivalvia</taxon>
        <taxon>Autobranchia</taxon>
        <taxon>Pteriomorphia</taxon>
        <taxon>Pectinida</taxon>
        <taxon>Pectinoidea</taxon>
        <taxon>Pectinidae</taxon>
        <taxon>Mizuhopecten</taxon>
    </lineage>
</organism>
<dbReference type="FunFam" id="1.10.238.10:FF:000178">
    <property type="entry name" value="Calmodulin-2 A"/>
    <property type="match status" value="1"/>
</dbReference>
<dbReference type="Pfam" id="PF13499">
    <property type="entry name" value="EF-hand_7"/>
    <property type="match status" value="2"/>
</dbReference>
<name>A0A210QMU8_MIZYE</name>
<feature type="domain" description="EF-hand" evidence="3">
    <location>
        <begin position="42"/>
        <end position="77"/>
    </location>
</feature>
<feature type="domain" description="EF-hand" evidence="3">
    <location>
        <begin position="6"/>
        <end position="41"/>
    </location>
</feature>
<reference evidence="4 5" key="1">
    <citation type="journal article" date="2017" name="Nat. Ecol. Evol.">
        <title>Scallop genome provides insights into evolution of bilaterian karyotype and development.</title>
        <authorList>
            <person name="Wang S."/>
            <person name="Zhang J."/>
            <person name="Jiao W."/>
            <person name="Li J."/>
            <person name="Xun X."/>
            <person name="Sun Y."/>
            <person name="Guo X."/>
            <person name="Huan P."/>
            <person name="Dong B."/>
            <person name="Zhang L."/>
            <person name="Hu X."/>
            <person name="Sun X."/>
            <person name="Wang J."/>
            <person name="Zhao C."/>
            <person name="Wang Y."/>
            <person name="Wang D."/>
            <person name="Huang X."/>
            <person name="Wang R."/>
            <person name="Lv J."/>
            <person name="Li Y."/>
            <person name="Zhang Z."/>
            <person name="Liu B."/>
            <person name="Lu W."/>
            <person name="Hui Y."/>
            <person name="Liang J."/>
            <person name="Zhou Z."/>
            <person name="Hou R."/>
            <person name="Li X."/>
            <person name="Liu Y."/>
            <person name="Li H."/>
            <person name="Ning X."/>
            <person name="Lin Y."/>
            <person name="Zhao L."/>
            <person name="Xing Q."/>
            <person name="Dou J."/>
            <person name="Li Y."/>
            <person name="Mao J."/>
            <person name="Guo H."/>
            <person name="Dou H."/>
            <person name="Li T."/>
            <person name="Mu C."/>
            <person name="Jiang W."/>
            <person name="Fu Q."/>
            <person name="Fu X."/>
            <person name="Miao Y."/>
            <person name="Liu J."/>
            <person name="Yu Q."/>
            <person name="Li R."/>
            <person name="Liao H."/>
            <person name="Li X."/>
            <person name="Kong Y."/>
            <person name="Jiang Z."/>
            <person name="Chourrout D."/>
            <person name="Li R."/>
            <person name="Bao Z."/>
        </authorList>
    </citation>
    <scope>NUCLEOTIDE SEQUENCE [LARGE SCALE GENOMIC DNA]</scope>
    <source>
        <strain evidence="4 5">PY_sf001</strain>
    </source>
</reference>
<dbReference type="GO" id="GO:0016460">
    <property type="term" value="C:myosin II complex"/>
    <property type="evidence" value="ECO:0007669"/>
    <property type="project" value="TreeGrafter"/>
</dbReference>
<accession>A0A210QMU8</accession>
<dbReference type="Proteomes" id="UP000242188">
    <property type="component" value="Unassembled WGS sequence"/>
</dbReference>
<evidence type="ECO:0000313" key="4">
    <source>
        <dbReference type="EMBL" id="OWF50070.1"/>
    </source>
</evidence>
<dbReference type="PROSITE" id="PS00018">
    <property type="entry name" value="EF_HAND_1"/>
    <property type="match status" value="3"/>
</dbReference>
<evidence type="ECO:0000313" key="5">
    <source>
        <dbReference type="Proteomes" id="UP000242188"/>
    </source>
</evidence>
<evidence type="ECO:0000256" key="1">
    <source>
        <dbReference type="ARBA" id="ARBA00022737"/>
    </source>
</evidence>
<protein>
    <submittedName>
        <fullName evidence="4">Calmodulin, striated muscle</fullName>
    </submittedName>
</protein>
<dbReference type="Gene3D" id="1.10.238.10">
    <property type="entry name" value="EF-hand"/>
    <property type="match status" value="2"/>
</dbReference>
<evidence type="ECO:0000259" key="3">
    <source>
        <dbReference type="PROSITE" id="PS50222"/>
    </source>
</evidence>
<dbReference type="SMART" id="SM00054">
    <property type="entry name" value="EFh"/>
    <property type="match status" value="4"/>
</dbReference>
<dbReference type="InterPro" id="IPR050230">
    <property type="entry name" value="CALM/Myosin/TropC-like"/>
</dbReference>
<dbReference type="STRING" id="6573.A0A210QMU8"/>
<gene>
    <name evidence="4" type="ORF">KP79_PYT23476</name>
</gene>
<feature type="domain" description="EF-hand" evidence="3">
    <location>
        <begin position="119"/>
        <end position="154"/>
    </location>
</feature>
<sequence length="176" mass="20699">MSKEDQFEEKCKAIFQMFDIDGDGQLTEEEIMKGYHMFDMNPTEEDIKQTMKDLDIDESGTIDYDEFKSLMWKIDQDEERDNVAQAFRKFDRRRRGYLDKRQFSSVLNAAIKGESGEKFSKEDVDKFFKVVDTDNNGKIDLEEFITAFTGEVDIFASIRKPEYEVKAEAEEQKQET</sequence>
<comment type="caution">
    <text evidence="4">The sequence shown here is derived from an EMBL/GenBank/DDBJ whole genome shotgun (WGS) entry which is preliminary data.</text>
</comment>
<dbReference type="InterPro" id="IPR011992">
    <property type="entry name" value="EF-hand-dom_pair"/>
</dbReference>
<keyword evidence="2" id="KW-0106">Calcium</keyword>